<dbReference type="Proteomes" id="UP000541583">
    <property type="component" value="Unassembled WGS sequence"/>
</dbReference>
<dbReference type="EMBL" id="JACHCB010000002">
    <property type="protein sequence ID" value="MBB6108538.1"/>
    <property type="molecule type" value="Genomic_DNA"/>
</dbReference>
<organism evidence="1 2">
    <name type="scientific">Mucilaginibacter lappiensis</name>
    <dbReference type="NCBI Taxonomy" id="354630"/>
    <lineage>
        <taxon>Bacteria</taxon>
        <taxon>Pseudomonadati</taxon>
        <taxon>Bacteroidota</taxon>
        <taxon>Sphingobacteriia</taxon>
        <taxon>Sphingobacteriales</taxon>
        <taxon>Sphingobacteriaceae</taxon>
        <taxon>Mucilaginibacter</taxon>
    </lineage>
</organism>
<gene>
    <name evidence="1" type="ORF">HDF23_001273</name>
</gene>
<evidence type="ECO:0000313" key="2">
    <source>
        <dbReference type="Proteomes" id="UP000541583"/>
    </source>
</evidence>
<sequence length="53" mass="5920">MKDKSIYPLFIAVPFMGRIMETVPGFSRNNKVSNTYGGTLAGAGQFFIQKQVY</sequence>
<protein>
    <submittedName>
        <fullName evidence="1">Uncharacterized protein</fullName>
    </submittedName>
</protein>
<keyword evidence="2" id="KW-1185">Reference proteome</keyword>
<name>A0ABR6PG15_9SPHI</name>
<reference evidence="1 2" key="1">
    <citation type="submission" date="2020-08" db="EMBL/GenBank/DDBJ databases">
        <title>Genomic Encyclopedia of Type Strains, Phase IV (KMG-V): Genome sequencing to study the core and pangenomes of soil and plant-associated prokaryotes.</title>
        <authorList>
            <person name="Whitman W."/>
        </authorList>
    </citation>
    <scope>NUCLEOTIDE SEQUENCE [LARGE SCALE GENOMIC DNA]</scope>
    <source>
        <strain evidence="1 2">ANJLi2</strain>
    </source>
</reference>
<accession>A0ABR6PG15</accession>
<proteinExistence type="predicted"/>
<comment type="caution">
    <text evidence="1">The sequence shown here is derived from an EMBL/GenBank/DDBJ whole genome shotgun (WGS) entry which is preliminary data.</text>
</comment>
<evidence type="ECO:0000313" key="1">
    <source>
        <dbReference type="EMBL" id="MBB6108538.1"/>
    </source>
</evidence>